<reference evidence="10 12" key="1">
    <citation type="submission" date="2018-06" db="EMBL/GenBank/DDBJ databases">
        <title>Comparative genomics of rhizobia nodulating Arachis hypogaea in China.</title>
        <authorList>
            <person name="Li Y."/>
        </authorList>
    </citation>
    <scope>NUCLEOTIDE SEQUENCE [LARGE SCALE GENOMIC DNA]</scope>
    <source>
        <strain evidence="10 12">CCBAU 51670</strain>
        <plasmid evidence="10 12">unnamed1</plasmid>
    </source>
</reference>
<evidence type="ECO:0000256" key="4">
    <source>
        <dbReference type="ARBA" id="ARBA00022475"/>
    </source>
</evidence>
<feature type="transmembrane region" description="Helical" evidence="8">
    <location>
        <begin position="372"/>
        <end position="399"/>
    </location>
</feature>
<feature type="transmembrane region" description="Helical" evidence="8">
    <location>
        <begin position="489"/>
        <end position="515"/>
    </location>
</feature>
<dbReference type="InterPro" id="IPR000515">
    <property type="entry name" value="MetI-like"/>
</dbReference>
<feature type="domain" description="ABC transmembrane type-1" evidence="9">
    <location>
        <begin position="98"/>
        <end position="304"/>
    </location>
</feature>
<comment type="subcellular location">
    <subcellularLocation>
        <location evidence="1 8">Cell membrane</location>
        <topology evidence="1 8">Multi-pass membrane protein</topology>
    </subcellularLocation>
</comment>
<dbReference type="GO" id="GO:0005886">
    <property type="term" value="C:plasma membrane"/>
    <property type="evidence" value="ECO:0007669"/>
    <property type="project" value="UniProtKB-SubCell"/>
</dbReference>
<dbReference type="PANTHER" id="PTHR42929">
    <property type="entry name" value="INNER MEMBRANE ABC TRANSPORTER PERMEASE PROTEIN YDCU-RELATED-RELATED"/>
    <property type="match status" value="1"/>
</dbReference>
<keyword evidence="7 8" id="KW-0472">Membrane</keyword>
<keyword evidence="6 8" id="KW-1133">Transmembrane helix</keyword>
<evidence type="ECO:0000313" key="11">
    <source>
        <dbReference type="EMBL" id="RXH13361.1"/>
    </source>
</evidence>
<dbReference type="Pfam" id="PF00528">
    <property type="entry name" value="BPD_transp_1"/>
    <property type="match status" value="2"/>
</dbReference>
<keyword evidence="3 8" id="KW-0813">Transport</keyword>
<evidence type="ECO:0000256" key="3">
    <source>
        <dbReference type="ARBA" id="ARBA00022448"/>
    </source>
</evidence>
<dbReference type="CDD" id="cd06261">
    <property type="entry name" value="TM_PBP2"/>
    <property type="match status" value="2"/>
</dbReference>
<name>A0AAE6CCU6_9BRAD</name>
<geneLocation type="plasmid" evidence="10 12">
    <name>unnamed1</name>
</geneLocation>
<dbReference type="EMBL" id="CP030054">
    <property type="protein sequence ID" value="QAU51176.1"/>
    <property type="molecule type" value="Genomic_DNA"/>
</dbReference>
<dbReference type="InterPro" id="IPR035906">
    <property type="entry name" value="MetI-like_sf"/>
</dbReference>
<dbReference type="GO" id="GO:0055085">
    <property type="term" value="P:transmembrane transport"/>
    <property type="evidence" value="ECO:0007669"/>
    <property type="project" value="InterPro"/>
</dbReference>
<evidence type="ECO:0000256" key="8">
    <source>
        <dbReference type="RuleBase" id="RU363032"/>
    </source>
</evidence>
<dbReference type="PANTHER" id="PTHR42929:SF5">
    <property type="entry name" value="ABC TRANSPORTER PERMEASE PROTEIN"/>
    <property type="match status" value="1"/>
</dbReference>
<evidence type="ECO:0000256" key="6">
    <source>
        <dbReference type="ARBA" id="ARBA00022989"/>
    </source>
</evidence>
<comment type="similarity">
    <text evidence="2">Belongs to the binding-protein-dependent transport system permease family. CysTW subfamily.</text>
</comment>
<dbReference type="KEGG" id="bgz:XH91_38695"/>
<dbReference type="AlphaFoldDB" id="A0AAE6CCU6"/>
<feature type="transmembrane region" description="Helical" evidence="8">
    <location>
        <begin position="97"/>
        <end position="120"/>
    </location>
</feature>
<keyword evidence="4" id="KW-1003">Cell membrane</keyword>
<reference evidence="11 13" key="2">
    <citation type="submission" date="2018-10" db="EMBL/GenBank/DDBJ databases">
        <title>Bradyrhizobium sp. nov., effective nodules isolated from peanut in China.</title>
        <authorList>
            <person name="Li Y."/>
        </authorList>
    </citation>
    <scope>NUCLEOTIDE SEQUENCE [LARGE SCALE GENOMIC DNA]</scope>
    <source>
        <strain evidence="11 13">CCBAU 53426</strain>
    </source>
</reference>
<accession>A0AAE6CCU6</accession>
<feature type="transmembrane region" description="Helical" evidence="8">
    <location>
        <begin position="50"/>
        <end position="76"/>
    </location>
</feature>
<proteinExistence type="inferred from homology"/>
<keyword evidence="13" id="KW-1185">Reference proteome</keyword>
<evidence type="ECO:0000256" key="5">
    <source>
        <dbReference type="ARBA" id="ARBA00022692"/>
    </source>
</evidence>
<dbReference type="EMBL" id="RDQZ01000010">
    <property type="protein sequence ID" value="RXH13361.1"/>
    <property type="molecule type" value="Genomic_DNA"/>
</dbReference>
<keyword evidence="10" id="KW-0614">Plasmid</keyword>
<feature type="transmembrane region" description="Helical" evidence="8">
    <location>
        <begin position="281"/>
        <end position="304"/>
    </location>
</feature>
<feature type="transmembrane region" description="Helical" evidence="8">
    <location>
        <begin position="132"/>
        <end position="158"/>
    </location>
</feature>
<organism evidence="10 12">
    <name type="scientific">Bradyrhizobium guangzhouense</name>
    <dbReference type="NCBI Taxonomy" id="1325095"/>
    <lineage>
        <taxon>Bacteria</taxon>
        <taxon>Pseudomonadati</taxon>
        <taxon>Pseudomonadota</taxon>
        <taxon>Alphaproteobacteria</taxon>
        <taxon>Hyphomicrobiales</taxon>
        <taxon>Nitrobacteraceae</taxon>
        <taxon>Bradyrhizobium</taxon>
    </lineage>
</organism>
<feature type="transmembrane region" description="Helical" evidence="8">
    <location>
        <begin position="594"/>
        <end position="612"/>
    </location>
</feature>
<feature type="transmembrane region" description="Helical" evidence="8">
    <location>
        <begin position="536"/>
        <end position="558"/>
    </location>
</feature>
<feature type="transmembrane region" description="Helical" evidence="8">
    <location>
        <begin position="332"/>
        <end position="351"/>
    </location>
</feature>
<evidence type="ECO:0000259" key="9">
    <source>
        <dbReference type="PROSITE" id="PS50928"/>
    </source>
</evidence>
<evidence type="ECO:0000256" key="2">
    <source>
        <dbReference type="ARBA" id="ARBA00007069"/>
    </source>
</evidence>
<evidence type="ECO:0000313" key="13">
    <source>
        <dbReference type="Proteomes" id="UP000290401"/>
    </source>
</evidence>
<protein>
    <submittedName>
        <fullName evidence="10 11">ABC transporter permease</fullName>
    </submittedName>
</protein>
<dbReference type="Proteomes" id="UP000290401">
    <property type="component" value="Unassembled WGS sequence"/>
</dbReference>
<keyword evidence="5 8" id="KW-0812">Transmembrane</keyword>
<evidence type="ECO:0000256" key="7">
    <source>
        <dbReference type="ARBA" id="ARBA00023136"/>
    </source>
</evidence>
<feature type="transmembrane region" description="Helical" evidence="8">
    <location>
        <begin position="459"/>
        <end position="483"/>
    </location>
</feature>
<gene>
    <name evidence="11" type="ORF">EAS56_15205</name>
    <name evidence="10" type="ORF">XH91_38695</name>
</gene>
<evidence type="ECO:0000313" key="10">
    <source>
        <dbReference type="EMBL" id="QAU51176.1"/>
    </source>
</evidence>
<dbReference type="Proteomes" id="UP000288972">
    <property type="component" value="Plasmid unnamed1"/>
</dbReference>
<feature type="domain" description="ABC transmembrane type-1" evidence="9">
    <location>
        <begin position="424"/>
        <end position="612"/>
    </location>
</feature>
<dbReference type="Gene3D" id="1.10.3720.10">
    <property type="entry name" value="MetI-like"/>
    <property type="match status" value="2"/>
</dbReference>
<dbReference type="SUPFAM" id="SSF161098">
    <property type="entry name" value="MetI-like"/>
    <property type="match status" value="2"/>
</dbReference>
<evidence type="ECO:0000256" key="1">
    <source>
        <dbReference type="ARBA" id="ARBA00004651"/>
    </source>
</evidence>
<feature type="transmembrane region" description="Helical" evidence="8">
    <location>
        <begin position="240"/>
        <end position="261"/>
    </location>
</feature>
<sequence>MHLELGRLPVGRNKGCRNVTDRTTIPGSWPRSDRRLPLSELLARWPFLQIAPLLTFLSVVFVLPVGGILVLSLFDAHGALTLENFSRVFKTNLYVSVLVRTIQTAAWATGICLTLGYPVAYALSKANAGVRAAILTSVLVPLWTSFLIRNLSLIIIFGRRGLINVTGLKLSWLDHSIAFLYNWNGVMIGLSSSLLPLAIITMYSVMEGIEPNLEKAASTLGARPSHGFWRVYFPLSLPGVAAGGILIFVSALGFFITPQLLGSPRETMIAQLIIEQVTEVLHWNFAAAISAMLLLATLISFFLFDRVVGMHILTGEEGDQHPSRLNRMLRRGGMKLINGISWITASFGLVAEKLTGRTVKLRQRVSRPILSMVSLAIALFLILPIFCIVPISFSNSLLFGWPPQGFSLRWYTSVLSSPIWVLAFWRSVGIAAITSLMAIAIAIPAALFLVRQKTRAKFLIILLLTIPIFLPHIITAVALFYAYARFGLIGTWVGLIMGHMVFALPYATMSLMAVLKNYNRSLDYAAWTMGASKFKTFRYIMLPIIKPGVYGAFLFAFIQSFDEVTISLFVTGGSFTTLPKQLYQQAVYGASPELAAVSTLLLALILGFMLIANSVGGTSRRV</sequence>
<feature type="transmembrane region" description="Helical" evidence="8">
    <location>
        <begin position="419"/>
        <end position="447"/>
    </location>
</feature>
<evidence type="ECO:0000313" key="12">
    <source>
        <dbReference type="Proteomes" id="UP000288972"/>
    </source>
</evidence>
<feature type="transmembrane region" description="Helical" evidence="8">
    <location>
        <begin position="179"/>
        <end position="203"/>
    </location>
</feature>
<dbReference type="PROSITE" id="PS50928">
    <property type="entry name" value="ABC_TM1"/>
    <property type="match status" value="2"/>
</dbReference>